<dbReference type="Proteomes" id="UP000887569">
    <property type="component" value="Unplaced"/>
</dbReference>
<comment type="similarity">
    <text evidence="2">Belongs to the monovalent cation:proton antiporter 1 (CPA1) transporter (TC 2.A.36) family.</text>
</comment>
<dbReference type="GO" id="GO:0016020">
    <property type="term" value="C:membrane"/>
    <property type="evidence" value="ECO:0007669"/>
    <property type="project" value="UniProtKB-SubCell"/>
</dbReference>
<dbReference type="InterPro" id="IPR006153">
    <property type="entry name" value="Cation/H_exchanger_TM"/>
</dbReference>
<dbReference type="InterPro" id="IPR051843">
    <property type="entry name" value="CPA1_transporter"/>
</dbReference>
<evidence type="ECO:0000256" key="2">
    <source>
        <dbReference type="ARBA" id="ARBA00007367"/>
    </source>
</evidence>
<feature type="transmembrane region" description="Helical" evidence="7">
    <location>
        <begin position="477"/>
        <end position="497"/>
    </location>
</feature>
<evidence type="ECO:0000256" key="7">
    <source>
        <dbReference type="SAM" id="Phobius"/>
    </source>
</evidence>
<evidence type="ECO:0000256" key="6">
    <source>
        <dbReference type="SAM" id="MobiDB-lite"/>
    </source>
</evidence>
<dbReference type="Gene3D" id="1.20.1530.20">
    <property type="match status" value="1"/>
</dbReference>
<feature type="transmembrane region" description="Helical" evidence="7">
    <location>
        <begin position="169"/>
        <end position="191"/>
    </location>
</feature>
<evidence type="ECO:0000313" key="10">
    <source>
        <dbReference type="WBParaSite" id="PgR087_g015_t02"/>
    </source>
</evidence>
<feature type="transmembrane region" description="Helical" evidence="7">
    <location>
        <begin position="225"/>
        <end position="243"/>
    </location>
</feature>
<comment type="subcellular location">
    <subcellularLocation>
        <location evidence="1">Membrane</location>
        <topology evidence="1">Multi-pass membrane protein</topology>
    </subcellularLocation>
</comment>
<feature type="transmembrane region" description="Helical" evidence="7">
    <location>
        <begin position="198"/>
        <end position="219"/>
    </location>
</feature>
<dbReference type="InterPro" id="IPR038770">
    <property type="entry name" value="Na+/solute_symporter_sf"/>
</dbReference>
<evidence type="ECO:0000256" key="4">
    <source>
        <dbReference type="ARBA" id="ARBA00022989"/>
    </source>
</evidence>
<protein>
    <submittedName>
        <fullName evidence="10">Cation/H+ exchanger domain-containing protein</fullName>
    </submittedName>
</protein>
<keyword evidence="9" id="KW-1185">Reference proteome</keyword>
<reference evidence="10" key="1">
    <citation type="submission" date="2022-11" db="UniProtKB">
        <authorList>
            <consortium name="WormBaseParasite"/>
        </authorList>
    </citation>
    <scope>IDENTIFICATION</scope>
</reference>
<feature type="compositionally biased region" description="Polar residues" evidence="6">
    <location>
        <begin position="583"/>
        <end position="594"/>
    </location>
</feature>
<accession>A0A915C488</accession>
<evidence type="ECO:0000256" key="3">
    <source>
        <dbReference type="ARBA" id="ARBA00022692"/>
    </source>
</evidence>
<evidence type="ECO:0000256" key="1">
    <source>
        <dbReference type="ARBA" id="ARBA00004141"/>
    </source>
</evidence>
<dbReference type="WBParaSite" id="PgR087_g015_t02">
    <property type="protein sequence ID" value="PgR087_g015_t02"/>
    <property type="gene ID" value="PgR087_g015"/>
</dbReference>
<organism evidence="9 10">
    <name type="scientific">Parascaris univalens</name>
    <name type="common">Nematode worm</name>
    <dbReference type="NCBI Taxonomy" id="6257"/>
    <lineage>
        <taxon>Eukaryota</taxon>
        <taxon>Metazoa</taxon>
        <taxon>Ecdysozoa</taxon>
        <taxon>Nematoda</taxon>
        <taxon>Chromadorea</taxon>
        <taxon>Rhabditida</taxon>
        <taxon>Spirurina</taxon>
        <taxon>Ascaridomorpha</taxon>
        <taxon>Ascaridoidea</taxon>
        <taxon>Ascarididae</taxon>
        <taxon>Parascaris</taxon>
    </lineage>
</organism>
<feature type="transmembrane region" description="Helical" evidence="7">
    <location>
        <begin position="255"/>
        <end position="278"/>
    </location>
</feature>
<feature type="transmembrane region" description="Helical" evidence="7">
    <location>
        <begin position="284"/>
        <end position="305"/>
    </location>
</feature>
<evidence type="ECO:0000259" key="8">
    <source>
        <dbReference type="Pfam" id="PF00999"/>
    </source>
</evidence>
<feature type="region of interest" description="Disordered" evidence="6">
    <location>
        <begin position="583"/>
        <end position="604"/>
    </location>
</feature>
<keyword evidence="3 7" id="KW-0812">Transmembrane</keyword>
<keyword evidence="5 7" id="KW-0472">Membrane</keyword>
<proteinExistence type="inferred from homology"/>
<feature type="transmembrane region" description="Helical" evidence="7">
    <location>
        <begin position="549"/>
        <end position="577"/>
    </location>
</feature>
<dbReference type="GO" id="GO:1902600">
    <property type="term" value="P:proton transmembrane transport"/>
    <property type="evidence" value="ECO:0007669"/>
    <property type="project" value="InterPro"/>
</dbReference>
<feature type="transmembrane region" description="Helical" evidence="7">
    <location>
        <begin position="446"/>
        <end position="465"/>
    </location>
</feature>
<dbReference type="PANTHER" id="PTHR31102">
    <property type="match status" value="1"/>
</dbReference>
<dbReference type="GO" id="GO:0015297">
    <property type="term" value="F:antiporter activity"/>
    <property type="evidence" value="ECO:0007669"/>
    <property type="project" value="InterPro"/>
</dbReference>
<name>A0A915C488_PARUN</name>
<feature type="domain" description="Cation/H+ exchanger transmembrane" evidence="8">
    <location>
        <begin position="183"/>
        <end position="560"/>
    </location>
</feature>
<keyword evidence="4 7" id="KW-1133">Transmembrane helix</keyword>
<sequence length="604" mass="65125">MLDFGLCYAAVRVGVIVEYFKRFEYTQRLFREVPHSSHGDTKREMLSDYETSLQLTRYKNSMEYDGDAHLPNKTASKSVLSFATGKSIKRSHSCSQLEPILSHNRSTTVRILAQKLDECRPLAAYLLFSITLYLTALAVFRRRLLSLPFEGSSATTNWTSSDDFSNTQMYIASTFSLIIMLASSTMVGYLISLIRLPALFGMLVTGILLRNCGIIQLFLLKEWGVALRKTAFVVILLRGGLGLDSATLMRLKGACLRLSFIPCSVEVITIATASFAIFRLSWLLAFALGFVVAAVSPAVVVPAMLRIAKRGYGVASGVPTVVVAAAAIDDVYAVTGFGAFISAAFSQGGIIWTILRAPVEVAIGIVIGGIVGILLWFIPGERGRVHFTRVVLLIQIGTTSMFGTEALGFTSVGPIAVLVSALVAGFRWKKEHISDERGGSTVEEDALAMLWDFVLQPVLFASIGFELNITKVGTKALPGIVVISVGLISRVLAAFFATFGARFKWKERVFIAFAWIPKATVQAALSPIVLDMAAAGSIQDEKHLNAGLIILTVGVLCILISAPLGAFLIQILAPILLSKNGTDLGKSTSHSVGSAVNEDGTVHA</sequence>
<feature type="transmembrane region" description="Helical" evidence="7">
    <location>
        <begin position="122"/>
        <end position="140"/>
    </location>
</feature>
<feature type="transmembrane region" description="Helical" evidence="7">
    <location>
        <begin position="334"/>
        <end position="354"/>
    </location>
</feature>
<evidence type="ECO:0000313" key="9">
    <source>
        <dbReference type="Proteomes" id="UP000887569"/>
    </source>
</evidence>
<dbReference type="Pfam" id="PF00999">
    <property type="entry name" value="Na_H_Exchanger"/>
    <property type="match status" value="1"/>
</dbReference>
<feature type="transmembrane region" description="Helical" evidence="7">
    <location>
        <begin position="312"/>
        <end position="328"/>
    </location>
</feature>
<dbReference type="AlphaFoldDB" id="A0A915C488"/>
<feature type="transmembrane region" description="Helical" evidence="7">
    <location>
        <begin position="361"/>
        <end position="378"/>
    </location>
</feature>
<dbReference type="PANTHER" id="PTHR31102:SF1">
    <property type="entry name" value="CATION_H+ EXCHANGER DOMAIN-CONTAINING PROTEIN"/>
    <property type="match status" value="1"/>
</dbReference>
<feature type="transmembrane region" description="Helical" evidence="7">
    <location>
        <begin position="406"/>
        <end position="426"/>
    </location>
</feature>
<evidence type="ECO:0000256" key="5">
    <source>
        <dbReference type="ARBA" id="ARBA00023136"/>
    </source>
</evidence>